<evidence type="ECO:0000256" key="2">
    <source>
        <dbReference type="ARBA" id="ARBA00022617"/>
    </source>
</evidence>
<dbReference type="InterPro" id="IPR050668">
    <property type="entry name" value="Cytochrome_b5"/>
</dbReference>
<evidence type="ECO:0000256" key="8">
    <source>
        <dbReference type="SAM" id="Phobius"/>
    </source>
</evidence>
<dbReference type="OrthoDB" id="260519at2759"/>
<comment type="caution">
    <text evidence="10">The sequence shown here is derived from an EMBL/GenBank/DDBJ whole genome shotgun (WGS) entry which is preliminary data.</text>
</comment>
<reference evidence="10 11" key="1">
    <citation type="submission" date="2019-09" db="EMBL/GenBank/DDBJ databases">
        <title>The hologenome of the rock-dwelling lichen Lasallia pustulata.</title>
        <authorList>
            <person name="Greshake Tzovaras B."/>
            <person name="Segers F."/>
            <person name="Bicker A."/>
            <person name="Dal Grande F."/>
            <person name="Otte J."/>
            <person name="Hankeln T."/>
            <person name="Schmitt I."/>
            <person name="Ebersberger I."/>
        </authorList>
    </citation>
    <scope>NUCLEOTIDE SEQUENCE [LARGE SCALE GENOMIC DNA]</scope>
    <source>
        <strain evidence="10">A1-1</strain>
    </source>
</reference>
<keyword evidence="3 8" id="KW-0812">Transmembrane</keyword>
<evidence type="ECO:0000256" key="5">
    <source>
        <dbReference type="ARBA" id="ARBA00023004"/>
    </source>
</evidence>
<dbReference type="GO" id="GO:0016020">
    <property type="term" value="C:membrane"/>
    <property type="evidence" value="ECO:0007669"/>
    <property type="project" value="UniProtKB-SubCell"/>
</dbReference>
<dbReference type="Proteomes" id="UP000324767">
    <property type="component" value="Unassembled WGS sequence"/>
</dbReference>
<keyword evidence="6 8" id="KW-0472">Membrane</keyword>
<dbReference type="EMBL" id="VXIT01000001">
    <property type="protein sequence ID" value="KAA6416229.1"/>
    <property type="molecule type" value="Genomic_DNA"/>
</dbReference>
<dbReference type="InterPro" id="IPR001199">
    <property type="entry name" value="Cyt_B5-like_heme/steroid-bd"/>
</dbReference>
<evidence type="ECO:0000256" key="6">
    <source>
        <dbReference type="ARBA" id="ARBA00023136"/>
    </source>
</evidence>
<dbReference type="InterPro" id="IPR036400">
    <property type="entry name" value="Cyt_B5-like_heme/steroid_sf"/>
</dbReference>
<keyword evidence="8" id="KW-1133">Transmembrane helix</keyword>
<proteinExistence type="inferred from homology"/>
<feature type="transmembrane region" description="Helical" evidence="8">
    <location>
        <begin position="156"/>
        <end position="177"/>
    </location>
</feature>
<protein>
    <submittedName>
        <fullName evidence="10">Cytochrome b5</fullName>
    </submittedName>
</protein>
<evidence type="ECO:0000256" key="1">
    <source>
        <dbReference type="ARBA" id="ARBA00004370"/>
    </source>
</evidence>
<sequence>MASTAAGRRAYTLAEVGKHQTKEDIWVVIHGKVYNISSYPDHHPGGLEILLEVAGTDATENFDYVGHSADAVETLRGFEIGDLSGYAQTTVKNLLTSVLEVSTSSSSRATRLQRLSSPNVVATFLTMSVVGGLFYLRGRMREHGTAVRSSVAGMGSIWVGLLFVSLFCSTVFGYVFLQFQKTLVHHKDIREYQPYFRYKSRLAPETVRGNGSV</sequence>
<comment type="similarity">
    <text evidence="7">Belongs to the cytochrome b5 family.</text>
</comment>
<dbReference type="PANTHER" id="PTHR19359">
    <property type="entry name" value="CYTOCHROME B5"/>
    <property type="match status" value="1"/>
</dbReference>
<dbReference type="GO" id="GO:0020037">
    <property type="term" value="F:heme binding"/>
    <property type="evidence" value="ECO:0007669"/>
    <property type="project" value="TreeGrafter"/>
</dbReference>
<keyword evidence="4" id="KW-0479">Metal-binding</keyword>
<keyword evidence="2" id="KW-0349">Heme</keyword>
<dbReference type="Gene3D" id="3.10.120.10">
    <property type="entry name" value="Cytochrome b5-like heme/steroid binding domain"/>
    <property type="match status" value="1"/>
</dbReference>
<dbReference type="PRINTS" id="PR00363">
    <property type="entry name" value="CYTOCHROMEB5"/>
</dbReference>
<gene>
    <name evidence="10" type="ORF">FRX48_00949</name>
</gene>
<evidence type="ECO:0000256" key="7">
    <source>
        <dbReference type="ARBA" id="ARBA00038168"/>
    </source>
</evidence>
<keyword evidence="5" id="KW-0408">Iron</keyword>
<name>A0A5M8Q566_9LECA</name>
<dbReference type="PROSITE" id="PS50255">
    <property type="entry name" value="CYTOCHROME_B5_2"/>
    <property type="match status" value="1"/>
</dbReference>
<dbReference type="GO" id="GO:0046872">
    <property type="term" value="F:metal ion binding"/>
    <property type="evidence" value="ECO:0007669"/>
    <property type="project" value="UniProtKB-KW"/>
</dbReference>
<evidence type="ECO:0000259" key="9">
    <source>
        <dbReference type="PROSITE" id="PS50255"/>
    </source>
</evidence>
<evidence type="ECO:0000256" key="3">
    <source>
        <dbReference type="ARBA" id="ARBA00022692"/>
    </source>
</evidence>
<dbReference type="SMART" id="SM01117">
    <property type="entry name" value="Cyt-b5"/>
    <property type="match status" value="1"/>
</dbReference>
<dbReference type="Pfam" id="PF00173">
    <property type="entry name" value="Cyt-b5"/>
    <property type="match status" value="1"/>
</dbReference>
<feature type="domain" description="Cytochrome b5 heme-binding" evidence="9">
    <location>
        <begin position="8"/>
        <end position="84"/>
    </location>
</feature>
<dbReference type="SUPFAM" id="SSF55856">
    <property type="entry name" value="Cytochrome b5-like heme/steroid binding domain"/>
    <property type="match status" value="1"/>
</dbReference>
<evidence type="ECO:0000313" key="11">
    <source>
        <dbReference type="Proteomes" id="UP000324767"/>
    </source>
</evidence>
<dbReference type="FunFam" id="3.10.120.10:FF:000002">
    <property type="entry name" value="Cytochrome b5 type B"/>
    <property type="match status" value="1"/>
</dbReference>
<evidence type="ECO:0000313" key="10">
    <source>
        <dbReference type="EMBL" id="KAA6416229.1"/>
    </source>
</evidence>
<organism evidence="10 11">
    <name type="scientific">Lasallia pustulata</name>
    <dbReference type="NCBI Taxonomy" id="136370"/>
    <lineage>
        <taxon>Eukaryota</taxon>
        <taxon>Fungi</taxon>
        <taxon>Dikarya</taxon>
        <taxon>Ascomycota</taxon>
        <taxon>Pezizomycotina</taxon>
        <taxon>Lecanoromycetes</taxon>
        <taxon>OSLEUM clade</taxon>
        <taxon>Umbilicariomycetidae</taxon>
        <taxon>Umbilicariales</taxon>
        <taxon>Umbilicariaceae</taxon>
        <taxon>Lasallia</taxon>
    </lineage>
</organism>
<evidence type="ECO:0000256" key="4">
    <source>
        <dbReference type="ARBA" id="ARBA00022723"/>
    </source>
</evidence>
<dbReference type="PANTHER" id="PTHR19359:SF14">
    <property type="entry name" value="CYTOCHROME B5 A"/>
    <property type="match status" value="1"/>
</dbReference>
<accession>A0A5M8Q566</accession>
<feature type="transmembrane region" description="Helical" evidence="8">
    <location>
        <begin position="115"/>
        <end position="136"/>
    </location>
</feature>
<dbReference type="AlphaFoldDB" id="A0A5M8Q566"/>
<comment type="subcellular location">
    <subcellularLocation>
        <location evidence="1">Membrane</location>
    </subcellularLocation>
</comment>